<sequence length="225" mass="25845">MIVLHGTWKPSQTITDNGEFFLWGESSSPPIKQLGRPPKLSLTKSRIHPFQADIEYFHKVITYFNPDDETAHSIGMETRYDNTILLLPSFLRYPQASPDLIWDEDIENDEETVALFPWTVNGISIRPEDCVSLLTSLSGAWAGTDGATVGSDMWNLQYFLQASDDPSLLVPAQKVWTESDDTLEFLNRKFGKMQTKRSFYPRSESFCRYRSKFTLEINRYGNKKV</sequence>
<dbReference type="Proteomes" id="UP000315423">
    <property type="component" value="Unassembled WGS sequence"/>
</dbReference>
<name>A0AC61S9A3_9EURY</name>
<dbReference type="EMBL" id="QYBA01000231">
    <property type="protein sequence ID" value="TKY91259.1"/>
    <property type="molecule type" value="Genomic_DNA"/>
</dbReference>
<evidence type="ECO:0000313" key="2">
    <source>
        <dbReference type="Proteomes" id="UP000315423"/>
    </source>
</evidence>
<proteinExistence type="predicted"/>
<reference evidence="1" key="1">
    <citation type="submission" date="2018-09" db="EMBL/GenBank/DDBJ databases">
        <title>A genomic encyclopedia of anaerobic methanotrophic archaea.</title>
        <authorList>
            <person name="Skennerton C.T."/>
            <person name="Chadwick G.L."/>
            <person name="Laso-Perez R."/>
            <person name="Leu A.O."/>
            <person name="Speth D.R."/>
            <person name="Yu H."/>
            <person name="Morgan-Lang C."/>
            <person name="Hatzenpichler R."/>
            <person name="Goudeau D."/>
            <person name="Malmstrom R."/>
            <person name="Woyke T."/>
            <person name="Hallam S."/>
            <person name="Tyson G.W."/>
            <person name="Wegener G."/>
            <person name="Boetius A."/>
            <person name="Orphan V.J."/>
        </authorList>
    </citation>
    <scope>NUCLEOTIDE SEQUENCE</scope>
    <source>
        <strain evidence="1">CONS3730D10UFb2</strain>
    </source>
</reference>
<organism evidence="1 2">
    <name type="scientific">Candidatus Methanomarinus sp</name>
    <dbReference type="NCBI Taxonomy" id="3386244"/>
    <lineage>
        <taxon>Archaea</taxon>
        <taxon>Methanobacteriati</taxon>
        <taxon>Methanobacteriota</taxon>
        <taxon>Stenosarchaea group</taxon>
        <taxon>Methanomicrobia</taxon>
        <taxon>Methanosarcinales</taxon>
        <taxon>ANME-2 cluster</taxon>
        <taxon>Candidatus Methanocomedenaceae</taxon>
        <taxon>Candidatus Methanomarinus</taxon>
    </lineage>
</organism>
<comment type="caution">
    <text evidence="1">The sequence shown here is derived from an EMBL/GenBank/DDBJ whole genome shotgun (WGS) entry which is preliminary data.</text>
</comment>
<protein>
    <submittedName>
        <fullName evidence="1">Uncharacterized protein</fullName>
    </submittedName>
</protein>
<accession>A0AC61S9A3</accession>
<evidence type="ECO:0000313" key="1">
    <source>
        <dbReference type="EMBL" id="TKY91259.1"/>
    </source>
</evidence>
<gene>
    <name evidence="1" type="ORF">C5S46_06795</name>
</gene>